<evidence type="ECO:0000259" key="3">
    <source>
        <dbReference type="Pfam" id="PF19327"/>
    </source>
</evidence>
<dbReference type="RefSeq" id="WP_289270481.1">
    <property type="nucleotide sequence ID" value="NZ_OX365700.1"/>
</dbReference>
<dbReference type="InterPro" id="IPR009163">
    <property type="entry name" value="Ap4A_phos1/2"/>
</dbReference>
<dbReference type="InterPro" id="IPR043171">
    <property type="entry name" value="Ap4A_phos1/2-like"/>
</dbReference>
<sequence>MSRQPFLLTPGTLWPALRERTEQARRCGAIVSIPTTEETVDQEGITFLIRLVAALARKAEAATAQPPPGHSQPAEPPANPFLPYDPNLFVADVSPTHVALLNKFNVVDHHLLIVTRSFEEQDMLLTEQDCLALLVCLAEIDGLGFYNAGRVAGASQKHRHLQLVPLPLCQTGPRLPIEAFVRHSRITGPAGVIPGLPFLHAFAPMDPRWLDSPVESAPLLLTRYETLLQRAQVPISRTPEGLRTGPYNLLVTRPWMLLVPRSAECFEGISINALGFAGGLLVKDQTQLEIVKTRGPMTALRQVGFPRQP</sequence>
<accession>A0AA86TEM5</accession>
<protein>
    <submittedName>
        <fullName evidence="4">ATP_transf domain-containing protein</fullName>
    </submittedName>
</protein>
<dbReference type="PANTHER" id="PTHR38420">
    <property type="entry name" value="AP-4-A PHOSPHORYLASE II"/>
    <property type="match status" value="1"/>
</dbReference>
<feature type="domain" description="ATP adenylyltransferase C-terminal" evidence="2">
    <location>
        <begin position="195"/>
        <end position="306"/>
    </location>
</feature>
<dbReference type="Gene3D" id="3.30.428.70">
    <property type="match status" value="1"/>
</dbReference>
<dbReference type="PIRSF" id="PIRSF000846">
    <property type="entry name" value="ATP_adenylyltr"/>
    <property type="match status" value="1"/>
</dbReference>
<dbReference type="GO" id="GO:0009117">
    <property type="term" value="P:nucleotide metabolic process"/>
    <property type="evidence" value="ECO:0007669"/>
    <property type="project" value="InterPro"/>
</dbReference>
<keyword evidence="5" id="KW-1185">Reference proteome</keyword>
<gene>
    <name evidence="4" type="ORF">DNFV4_03785</name>
</gene>
<organism evidence="4 5">
    <name type="scientific">Nitrospira tepida</name>
    <dbReference type="NCBI Taxonomy" id="2973512"/>
    <lineage>
        <taxon>Bacteria</taxon>
        <taxon>Pseudomonadati</taxon>
        <taxon>Nitrospirota</taxon>
        <taxon>Nitrospiria</taxon>
        <taxon>Nitrospirales</taxon>
        <taxon>Nitrospiraceae</taxon>
        <taxon>Nitrospira</taxon>
    </lineage>
</organism>
<name>A0AA86TEM5_9BACT</name>
<evidence type="ECO:0000256" key="1">
    <source>
        <dbReference type="PIRSR" id="PIRSR000846-1"/>
    </source>
</evidence>
<dbReference type="InterPro" id="IPR045759">
    <property type="entry name" value="Ap4A_phos1/2_N"/>
</dbReference>
<proteinExistence type="predicted"/>
<dbReference type="InterPro" id="IPR019200">
    <property type="entry name" value="ATP_adenylylTrfase_C"/>
</dbReference>
<dbReference type="GO" id="GO:0003877">
    <property type="term" value="F:ATP:ADP adenylyltransferase activity"/>
    <property type="evidence" value="ECO:0007669"/>
    <property type="project" value="InterPro"/>
</dbReference>
<dbReference type="KEGG" id="nti:DNFV4_03785"/>
<dbReference type="Pfam" id="PF19327">
    <property type="entry name" value="Ap4A_phos_N"/>
    <property type="match status" value="1"/>
</dbReference>
<feature type="domain" description="Ap4A phosphorylase 1/2 N-terminal" evidence="3">
    <location>
        <begin position="7"/>
        <end position="181"/>
    </location>
</feature>
<dbReference type="InterPro" id="IPR036265">
    <property type="entry name" value="HIT-like_sf"/>
</dbReference>
<evidence type="ECO:0000313" key="4">
    <source>
        <dbReference type="EMBL" id="CAI4033349.1"/>
    </source>
</evidence>
<evidence type="ECO:0000259" key="2">
    <source>
        <dbReference type="Pfam" id="PF09830"/>
    </source>
</evidence>
<dbReference type="SUPFAM" id="SSF54197">
    <property type="entry name" value="HIT-like"/>
    <property type="match status" value="1"/>
</dbReference>
<dbReference type="EMBL" id="OX365700">
    <property type="protein sequence ID" value="CAI4033349.1"/>
    <property type="molecule type" value="Genomic_DNA"/>
</dbReference>
<evidence type="ECO:0000313" key="5">
    <source>
        <dbReference type="Proteomes" id="UP001179121"/>
    </source>
</evidence>
<feature type="active site" description="Nucleophile" evidence="1">
    <location>
        <position position="160"/>
    </location>
</feature>
<dbReference type="Proteomes" id="UP001179121">
    <property type="component" value="Chromosome"/>
</dbReference>
<dbReference type="AlphaFoldDB" id="A0AA86TEM5"/>
<dbReference type="PANTHER" id="PTHR38420:SF1">
    <property type="entry name" value="PUTATIVE (AFU_ORTHOLOGUE AFUA_5G14690)-RELATED"/>
    <property type="match status" value="1"/>
</dbReference>
<dbReference type="GO" id="GO:0005524">
    <property type="term" value="F:ATP binding"/>
    <property type="evidence" value="ECO:0007669"/>
    <property type="project" value="InterPro"/>
</dbReference>
<reference evidence="4" key="1">
    <citation type="submission" date="2022-10" db="EMBL/GenBank/DDBJ databases">
        <authorList>
            <person name="Koch H."/>
        </authorList>
    </citation>
    <scope>NUCLEOTIDE SEQUENCE</scope>
    <source>
        <strain evidence="4">DNF</strain>
    </source>
</reference>
<dbReference type="Pfam" id="PF09830">
    <property type="entry name" value="ATP_transf"/>
    <property type="match status" value="1"/>
</dbReference>